<comment type="caution">
    <text evidence="2">The sequence shown here is derived from an EMBL/GenBank/DDBJ whole genome shotgun (WGS) entry which is preliminary data.</text>
</comment>
<accession>A0A7X5BVP7</accession>
<dbReference type="AlphaFoldDB" id="A0A7X5BVP7"/>
<evidence type="ECO:0000313" key="2">
    <source>
        <dbReference type="EMBL" id="NBC45434.1"/>
    </source>
</evidence>
<gene>
    <name evidence="2" type="ORF">GTZ93_37125</name>
</gene>
<dbReference type="EMBL" id="JAAAPK010000014">
    <property type="protein sequence ID" value="NBC45434.1"/>
    <property type="molecule type" value="Genomic_DNA"/>
</dbReference>
<organism evidence="2 3">
    <name type="scientific">Corallococcus exiguus</name>
    <dbReference type="NCBI Taxonomy" id="83462"/>
    <lineage>
        <taxon>Bacteria</taxon>
        <taxon>Pseudomonadati</taxon>
        <taxon>Myxococcota</taxon>
        <taxon>Myxococcia</taxon>
        <taxon>Myxococcales</taxon>
        <taxon>Cystobacterineae</taxon>
        <taxon>Myxococcaceae</taxon>
        <taxon>Corallococcus</taxon>
    </lineage>
</organism>
<dbReference type="Proteomes" id="UP000537825">
    <property type="component" value="Unassembled WGS sequence"/>
</dbReference>
<proteinExistence type="predicted"/>
<evidence type="ECO:0000256" key="1">
    <source>
        <dbReference type="SAM" id="MobiDB-lite"/>
    </source>
</evidence>
<name>A0A7X5BVP7_9BACT</name>
<evidence type="ECO:0000313" key="3">
    <source>
        <dbReference type="Proteomes" id="UP000537825"/>
    </source>
</evidence>
<feature type="compositionally biased region" description="Basic and acidic residues" evidence="1">
    <location>
        <begin position="38"/>
        <end position="53"/>
    </location>
</feature>
<sequence>MTRLAADGDGVDVEVQTRAALRRLGLGTPTMLADPSDTMDHHPGRDARMRRDAPGPAPSGGRADGNYSDWTCSEAV</sequence>
<keyword evidence="3" id="KW-1185">Reference proteome</keyword>
<dbReference type="RefSeq" id="WP_139923532.1">
    <property type="nucleotide sequence ID" value="NZ_CBCSLE010000108.1"/>
</dbReference>
<protein>
    <submittedName>
        <fullName evidence="2">Uncharacterized protein</fullName>
    </submittedName>
</protein>
<reference evidence="2 3" key="1">
    <citation type="submission" date="2020-01" db="EMBL/GenBank/DDBJ databases">
        <title>The draft genome sequence of Corallococcus exiguus DSM 14696.</title>
        <authorList>
            <person name="Zhang X."/>
            <person name="Zhu H."/>
        </authorList>
    </citation>
    <scope>NUCLEOTIDE SEQUENCE [LARGE SCALE GENOMIC DNA]</scope>
    <source>
        <strain evidence="2 3">DSM 14696</strain>
    </source>
</reference>
<feature type="region of interest" description="Disordered" evidence="1">
    <location>
        <begin position="26"/>
        <end position="76"/>
    </location>
</feature>